<dbReference type="GO" id="GO:0006310">
    <property type="term" value="P:DNA recombination"/>
    <property type="evidence" value="ECO:0007669"/>
    <property type="project" value="UniProtKB-KW"/>
</dbReference>
<sequence>MCQDLDDEPRWLIGLISDSGMRLAEAAGLTKDDVVLNDKFPHINLRPHPWRQLKTQSSARIVPLVGVSLWAAQRAVAVSTNAFLFPKYCDEQECKANSASAALNKWMSPRVPKGCVVHSFRHSLRDRLRAIECPRDIVDRLGGWTVDGIGEAYGNGYPIHVLHKWMEAIA</sequence>
<dbReference type="EMBL" id="HG794546">
    <property type="protein sequence ID" value="CDL00154.1"/>
    <property type="molecule type" value="Genomic_DNA"/>
</dbReference>
<keyword evidence="4" id="KW-1185">Reference proteome</keyword>
<dbReference type="HOGENOM" id="CLU_1568844_0_0_5"/>
<keyword evidence="1" id="KW-0233">DNA recombination</keyword>
<dbReference type="GO" id="GO:0015074">
    <property type="term" value="P:DNA integration"/>
    <property type="evidence" value="ECO:0007669"/>
    <property type="project" value="InterPro"/>
</dbReference>
<dbReference type="InterPro" id="IPR013762">
    <property type="entry name" value="Integrase-like_cat_sf"/>
</dbReference>
<dbReference type="eggNOG" id="COG0582">
    <property type="taxonomic scope" value="Bacteria"/>
</dbReference>
<name>V6F3X6_MAGGM</name>
<dbReference type="Pfam" id="PF00589">
    <property type="entry name" value="Phage_integrase"/>
    <property type="match status" value="1"/>
</dbReference>
<dbReference type="STRING" id="1430440.MGMSRv2__2939"/>
<dbReference type="InterPro" id="IPR011010">
    <property type="entry name" value="DNA_brk_join_enz"/>
</dbReference>
<dbReference type="SUPFAM" id="SSF56349">
    <property type="entry name" value="DNA breaking-rejoining enzymes"/>
    <property type="match status" value="1"/>
</dbReference>
<dbReference type="KEGG" id="mgy:MGMSRv2__2939"/>
<evidence type="ECO:0000313" key="4">
    <source>
        <dbReference type="Proteomes" id="UP000018922"/>
    </source>
</evidence>
<gene>
    <name evidence="3" type="ordered locus">MGMSRv2__2939</name>
</gene>
<dbReference type="Gene3D" id="1.10.443.10">
    <property type="entry name" value="Intergrase catalytic core"/>
    <property type="match status" value="1"/>
</dbReference>
<dbReference type="PROSITE" id="PS51898">
    <property type="entry name" value="TYR_RECOMBINASE"/>
    <property type="match status" value="1"/>
</dbReference>
<organism evidence="3 4">
    <name type="scientific">Magnetospirillum gryphiswaldense (strain DSM 6361 / JCM 21280 / NBRC 15271 / MSR-1)</name>
    <dbReference type="NCBI Taxonomy" id="431944"/>
    <lineage>
        <taxon>Bacteria</taxon>
        <taxon>Pseudomonadati</taxon>
        <taxon>Pseudomonadota</taxon>
        <taxon>Alphaproteobacteria</taxon>
        <taxon>Rhodospirillales</taxon>
        <taxon>Rhodospirillaceae</taxon>
        <taxon>Magnetospirillum</taxon>
    </lineage>
</organism>
<dbReference type="AlphaFoldDB" id="V6F3X6"/>
<dbReference type="InterPro" id="IPR002104">
    <property type="entry name" value="Integrase_catalytic"/>
</dbReference>
<proteinExistence type="predicted"/>
<evidence type="ECO:0000259" key="2">
    <source>
        <dbReference type="PROSITE" id="PS51898"/>
    </source>
</evidence>
<feature type="domain" description="Tyr recombinase" evidence="2">
    <location>
        <begin position="1"/>
        <end position="170"/>
    </location>
</feature>
<dbReference type="GO" id="GO:0003677">
    <property type="term" value="F:DNA binding"/>
    <property type="evidence" value="ECO:0007669"/>
    <property type="project" value="InterPro"/>
</dbReference>
<protein>
    <submittedName>
        <fullName evidence="3">DNA breaking-rejoining enzymes</fullName>
    </submittedName>
</protein>
<accession>V6F3X6</accession>
<evidence type="ECO:0000256" key="1">
    <source>
        <dbReference type="ARBA" id="ARBA00023172"/>
    </source>
</evidence>
<reference evidence="3 4" key="1">
    <citation type="journal article" date="2014" name="Genome Announc.">
        <title>Complete genome sequence of Magnetospirillum gryphiswaldense MSR-1.</title>
        <authorList>
            <person name="Wang X."/>
            <person name="Wang Q."/>
            <person name="Zhang W."/>
            <person name="Wang Y."/>
            <person name="Li L."/>
            <person name="Wen T."/>
            <person name="Zhang T."/>
            <person name="Zhang Y."/>
            <person name="Xu J."/>
            <person name="Hu J."/>
            <person name="Li S."/>
            <person name="Liu L."/>
            <person name="Liu J."/>
            <person name="Jiang W."/>
            <person name="Tian J."/>
            <person name="Li Y."/>
            <person name="Schuler D."/>
            <person name="Wang L."/>
            <person name="Li J."/>
        </authorList>
    </citation>
    <scope>NUCLEOTIDE SEQUENCE [LARGE SCALE GENOMIC DNA]</scope>
    <source>
        <strain evidence="4">DSM 6361 / JCM 21280 / NBRC 15271 / MSR-1</strain>
    </source>
</reference>
<evidence type="ECO:0000313" key="3">
    <source>
        <dbReference type="EMBL" id="CDL00154.1"/>
    </source>
</evidence>
<dbReference type="Proteomes" id="UP000018922">
    <property type="component" value="Chromosome I"/>
</dbReference>